<dbReference type="AlphaFoldDB" id="A0A2D4IX62"/>
<evidence type="ECO:0000313" key="1">
    <source>
        <dbReference type="EMBL" id="LAA88850.1"/>
    </source>
</evidence>
<sequence length="104" mass="11412">MAQIVVNGLKNEKTGGMVMMRNYLDLKDKSLAATGWKGAQGTESRQKRQDFAEDLDNGIAWIANEARGVSIELGVLKYVLLLQRKLTLNLNSKNDMGLVAETGS</sequence>
<reference evidence="1" key="1">
    <citation type="submission" date="2017-07" db="EMBL/GenBank/DDBJ databases">
        <authorList>
            <person name="Mikheyev A."/>
            <person name="Grau M."/>
        </authorList>
    </citation>
    <scope>NUCLEOTIDE SEQUENCE</scope>
    <source>
        <tissue evidence="1">Venom_gland</tissue>
    </source>
</reference>
<dbReference type="EMBL" id="IACK01134260">
    <property type="protein sequence ID" value="LAA88850.1"/>
    <property type="molecule type" value="Transcribed_RNA"/>
</dbReference>
<accession>A0A2D4IX62</accession>
<name>A0A2D4IX62_MICLE</name>
<proteinExistence type="predicted"/>
<protein>
    <submittedName>
        <fullName evidence="1">Uncharacterized protein</fullName>
    </submittedName>
</protein>
<reference evidence="1" key="2">
    <citation type="submission" date="2017-11" db="EMBL/GenBank/DDBJ databases">
        <title>Coralsnake Venomics: Analyses of Venom Gland Transcriptomes and Proteomes of Six Brazilian Taxa.</title>
        <authorList>
            <person name="Aird S.D."/>
            <person name="Jorge da Silva N."/>
            <person name="Qiu L."/>
            <person name="Villar-Briones A."/>
            <person name="Aparecida-Saddi V."/>
            <person name="Campos-Telles M.P."/>
            <person name="Grau M."/>
            <person name="Mikheyev A.S."/>
        </authorList>
    </citation>
    <scope>NUCLEOTIDE SEQUENCE</scope>
    <source>
        <tissue evidence="1">Venom_gland</tissue>
    </source>
</reference>
<organism evidence="1">
    <name type="scientific">Micrurus lemniscatus lemniscatus</name>
    <dbReference type="NCBI Taxonomy" id="129467"/>
    <lineage>
        <taxon>Eukaryota</taxon>
        <taxon>Metazoa</taxon>
        <taxon>Chordata</taxon>
        <taxon>Craniata</taxon>
        <taxon>Vertebrata</taxon>
        <taxon>Euteleostomi</taxon>
        <taxon>Lepidosauria</taxon>
        <taxon>Squamata</taxon>
        <taxon>Bifurcata</taxon>
        <taxon>Unidentata</taxon>
        <taxon>Episquamata</taxon>
        <taxon>Toxicofera</taxon>
        <taxon>Serpentes</taxon>
        <taxon>Colubroidea</taxon>
        <taxon>Elapidae</taxon>
        <taxon>Elapinae</taxon>
        <taxon>Micrurus</taxon>
    </lineage>
</organism>